<evidence type="ECO:0000256" key="5">
    <source>
        <dbReference type="ARBA" id="ARBA00022692"/>
    </source>
</evidence>
<dbReference type="OrthoDB" id="7843147at2"/>
<keyword evidence="7 8" id="KW-0472">Membrane</keyword>
<evidence type="ECO:0000256" key="2">
    <source>
        <dbReference type="ARBA" id="ARBA00009142"/>
    </source>
</evidence>
<dbReference type="AlphaFoldDB" id="A0A2M8Z934"/>
<feature type="transmembrane region" description="Helical" evidence="8">
    <location>
        <begin position="123"/>
        <end position="142"/>
    </location>
</feature>
<evidence type="ECO:0000313" key="9">
    <source>
        <dbReference type="EMBL" id="PJJ29963.1"/>
    </source>
</evidence>
<comment type="caution">
    <text evidence="9">The sequence shown here is derived from an EMBL/GenBank/DDBJ whole genome shotgun (WGS) entry which is preliminary data.</text>
</comment>
<sequence length="238" mass="25406">MIGILVVAFSALLGGLVQAVTGFGGAIIIMIFLPLILSMNAAPALSDVITMILSFSMFWRYRKSVRIKPILLPAGIYLAASTIVIHWSAYFDAGKRKGIFGLFLIGLAVYFFFFSGKARVKPSLLIGAACGLTAGICGGFFGISGPPMSLYYLAVLDSKEEYLGTINAFFSITVVFNIIARISNGFLTEDLVPYMAIGIIAILAGSAWGSKLVARIDRKTMSMCVYGLMAIAGIVALL</sequence>
<feature type="transmembrane region" description="Helical" evidence="8">
    <location>
        <begin position="191"/>
        <end position="208"/>
    </location>
</feature>
<reference evidence="9 10" key="1">
    <citation type="submission" date="2017-11" db="EMBL/GenBank/DDBJ databases">
        <title>Understudied soil microbes with underappreciated capabilities: Untangling the Clostridium saccharolyticum group.</title>
        <authorList>
            <person name="Leschine S."/>
        </authorList>
    </citation>
    <scope>NUCLEOTIDE SEQUENCE [LARGE SCALE GENOMIC DNA]</scope>
    <source>
        <strain evidence="9 10">18A</strain>
    </source>
</reference>
<evidence type="ECO:0000313" key="10">
    <source>
        <dbReference type="Proteomes" id="UP000231092"/>
    </source>
</evidence>
<dbReference type="PANTHER" id="PTHR30269:SF37">
    <property type="entry name" value="MEMBRANE TRANSPORTER PROTEIN"/>
    <property type="match status" value="1"/>
</dbReference>
<keyword evidence="4 8" id="KW-1003">Cell membrane</keyword>
<dbReference type="Proteomes" id="UP000231092">
    <property type="component" value="Unassembled WGS sequence"/>
</dbReference>
<evidence type="ECO:0000256" key="7">
    <source>
        <dbReference type="ARBA" id="ARBA00023136"/>
    </source>
</evidence>
<feature type="transmembrane region" description="Helical" evidence="8">
    <location>
        <begin position="29"/>
        <end position="58"/>
    </location>
</feature>
<evidence type="ECO:0000256" key="8">
    <source>
        <dbReference type="RuleBase" id="RU363041"/>
    </source>
</evidence>
<feature type="transmembrane region" description="Helical" evidence="8">
    <location>
        <begin position="97"/>
        <end position="116"/>
    </location>
</feature>
<feature type="transmembrane region" description="Helical" evidence="8">
    <location>
        <begin position="162"/>
        <end position="179"/>
    </location>
</feature>
<gene>
    <name evidence="9" type="ORF">H171_3530</name>
</gene>
<dbReference type="InterPro" id="IPR002781">
    <property type="entry name" value="TM_pro_TauE-like"/>
</dbReference>
<dbReference type="InterPro" id="IPR052017">
    <property type="entry name" value="TSUP"/>
</dbReference>
<evidence type="ECO:0000256" key="6">
    <source>
        <dbReference type="ARBA" id="ARBA00022989"/>
    </source>
</evidence>
<keyword evidence="5 8" id="KW-0812">Transmembrane</keyword>
<dbReference type="Pfam" id="PF01925">
    <property type="entry name" value="TauE"/>
    <property type="match status" value="1"/>
</dbReference>
<dbReference type="PANTHER" id="PTHR30269">
    <property type="entry name" value="TRANSMEMBRANE PROTEIN YFCA"/>
    <property type="match status" value="1"/>
</dbReference>
<keyword evidence="3" id="KW-0813">Transport</keyword>
<keyword evidence="6 8" id="KW-1133">Transmembrane helix</keyword>
<protein>
    <recommendedName>
        <fullName evidence="8">Probable membrane transporter protein</fullName>
    </recommendedName>
</protein>
<dbReference type="EMBL" id="PGET01000001">
    <property type="protein sequence ID" value="PJJ29963.1"/>
    <property type="molecule type" value="Genomic_DNA"/>
</dbReference>
<dbReference type="GO" id="GO:0005886">
    <property type="term" value="C:plasma membrane"/>
    <property type="evidence" value="ECO:0007669"/>
    <property type="project" value="UniProtKB-SubCell"/>
</dbReference>
<evidence type="ECO:0000256" key="3">
    <source>
        <dbReference type="ARBA" id="ARBA00022448"/>
    </source>
</evidence>
<comment type="similarity">
    <text evidence="2 8">Belongs to the 4-toluene sulfonate uptake permease (TSUP) (TC 2.A.102) family.</text>
</comment>
<proteinExistence type="inferred from homology"/>
<feature type="transmembrane region" description="Helical" evidence="8">
    <location>
        <begin position="70"/>
        <end position="91"/>
    </location>
</feature>
<evidence type="ECO:0000256" key="4">
    <source>
        <dbReference type="ARBA" id="ARBA00022475"/>
    </source>
</evidence>
<evidence type="ECO:0000256" key="1">
    <source>
        <dbReference type="ARBA" id="ARBA00004651"/>
    </source>
</evidence>
<dbReference type="RefSeq" id="WP_100306275.1">
    <property type="nucleotide sequence ID" value="NZ_PGET01000001.1"/>
</dbReference>
<accession>A0A2M8Z934</accession>
<name>A0A2M8Z934_9FIRM</name>
<organism evidence="9 10">
    <name type="scientific">[Clostridium] celerecrescens 18A</name>
    <dbReference type="NCBI Taxonomy" id="1286362"/>
    <lineage>
        <taxon>Bacteria</taxon>
        <taxon>Bacillati</taxon>
        <taxon>Bacillota</taxon>
        <taxon>Clostridia</taxon>
        <taxon>Lachnospirales</taxon>
        <taxon>Lachnospiraceae</taxon>
        <taxon>Lacrimispora</taxon>
    </lineage>
</organism>
<comment type="subcellular location">
    <subcellularLocation>
        <location evidence="1 8">Cell membrane</location>
        <topology evidence="1 8">Multi-pass membrane protein</topology>
    </subcellularLocation>
</comment>